<feature type="domain" description="UvrD-like helicase C-terminal" evidence="13">
    <location>
        <begin position="292"/>
        <end position="535"/>
    </location>
</feature>
<dbReference type="Gene3D" id="3.40.50.300">
    <property type="entry name" value="P-loop containing nucleotide triphosphate hydrolases"/>
    <property type="match status" value="3"/>
</dbReference>
<evidence type="ECO:0000256" key="4">
    <source>
        <dbReference type="ARBA" id="ARBA00022806"/>
    </source>
</evidence>
<dbReference type="GO" id="GO:0033202">
    <property type="term" value="C:DNA helicase complex"/>
    <property type="evidence" value="ECO:0007669"/>
    <property type="project" value="TreeGrafter"/>
</dbReference>
<dbReference type="SMART" id="SM00341">
    <property type="entry name" value="HRDC"/>
    <property type="match status" value="1"/>
</dbReference>
<evidence type="ECO:0000256" key="3">
    <source>
        <dbReference type="ARBA" id="ARBA00022801"/>
    </source>
</evidence>
<evidence type="ECO:0000256" key="1">
    <source>
        <dbReference type="ARBA" id="ARBA00009922"/>
    </source>
</evidence>
<dbReference type="PROSITE" id="PS51217">
    <property type="entry name" value="UVRD_HELICASE_CTER"/>
    <property type="match status" value="1"/>
</dbReference>
<proteinExistence type="inferred from homology"/>
<dbReference type="GO" id="GO:0043138">
    <property type="term" value="F:3'-5' DNA helicase activity"/>
    <property type="evidence" value="ECO:0007669"/>
    <property type="project" value="UniProtKB-EC"/>
</dbReference>
<feature type="binding site" evidence="10">
    <location>
        <begin position="32"/>
        <end position="39"/>
    </location>
    <ligand>
        <name>ATP</name>
        <dbReference type="ChEBI" id="CHEBI:30616"/>
    </ligand>
</feature>
<dbReference type="GO" id="GO:0005829">
    <property type="term" value="C:cytosol"/>
    <property type="evidence" value="ECO:0007669"/>
    <property type="project" value="TreeGrafter"/>
</dbReference>
<dbReference type="Pfam" id="PF13361">
    <property type="entry name" value="UvrD_C"/>
    <property type="match status" value="2"/>
</dbReference>
<comment type="catalytic activity">
    <reaction evidence="7">
        <text>Couples ATP hydrolysis with the unwinding of duplex DNA by translocating in the 3'-5' direction.</text>
        <dbReference type="EC" id="5.6.2.4"/>
    </reaction>
</comment>
<comment type="catalytic activity">
    <reaction evidence="9">
        <text>ATP + H2O = ADP + phosphate + H(+)</text>
        <dbReference type="Rhea" id="RHEA:13065"/>
        <dbReference type="ChEBI" id="CHEBI:15377"/>
        <dbReference type="ChEBI" id="CHEBI:15378"/>
        <dbReference type="ChEBI" id="CHEBI:30616"/>
        <dbReference type="ChEBI" id="CHEBI:43474"/>
        <dbReference type="ChEBI" id="CHEBI:456216"/>
        <dbReference type="EC" id="5.6.2.4"/>
    </reaction>
</comment>
<dbReference type="Gene3D" id="1.10.10.160">
    <property type="match status" value="1"/>
</dbReference>
<dbReference type="InterPro" id="IPR002121">
    <property type="entry name" value="HRDC_dom"/>
</dbReference>
<keyword evidence="3 10" id="KW-0378">Hydrolase</keyword>
<protein>
    <recommendedName>
        <fullName evidence="8">DNA 3'-5' helicase</fullName>
        <ecNumber evidence="8">5.6.2.4</ecNumber>
    </recommendedName>
</protein>
<dbReference type="GO" id="GO:0005524">
    <property type="term" value="F:ATP binding"/>
    <property type="evidence" value="ECO:0007669"/>
    <property type="project" value="UniProtKB-UniRule"/>
</dbReference>
<reference evidence="14 15" key="1">
    <citation type="submission" date="2017-07" db="EMBL/GenBank/DDBJ databases">
        <title>Draft whole genome sequences of clinical Proprionibacteriaceae strains.</title>
        <authorList>
            <person name="Bernier A.-M."/>
            <person name="Bernard K."/>
            <person name="Domingo M.-C."/>
        </authorList>
    </citation>
    <scope>NUCLEOTIDE SEQUENCE [LARGE SCALE GENOMIC DNA]</scope>
    <source>
        <strain evidence="14 15">NML 160184</strain>
    </source>
</reference>
<dbReference type="AlphaFoldDB" id="A0A255E505"/>
<comment type="caution">
    <text evidence="14">The sequence shown here is derived from an EMBL/GenBank/DDBJ whole genome shotgun (WGS) entry which is preliminary data.</text>
</comment>
<evidence type="ECO:0000256" key="6">
    <source>
        <dbReference type="ARBA" id="ARBA00023235"/>
    </source>
</evidence>
<evidence type="ECO:0000256" key="2">
    <source>
        <dbReference type="ARBA" id="ARBA00022741"/>
    </source>
</evidence>
<dbReference type="PANTHER" id="PTHR11070:SF69">
    <property type="entry name" value="ATP-DEPENDENT DNA HELICASE UVRD2"/>
    <property type="match status" value="1"/>
</dbReference>
<dbReference type="CDD" id="cd18807">
    <property type="entry name" value="SF1_C_UvrD"/>
    <property type="match status" value="1"/>
</dbReference>
<dbReference type="EMBL" id="NMVI01000018">
    <property type="protein sequence ID" value="OYN86648.1"/>
    <property type="molecule type" value="Genomic_DNA"/>
</dbReference>
<evidence type="ECO:0000313" key="15">
    <source>
        <dbReference type="Proteomes" id="UP000216533"/>
    </source>
</evidence>
<dbReference type="RefSeq" id="WP_094451215.1">
    <property type="nucleotide sequence ID" value="NZ_NMVI01000018.1"/>
</dbReference>
<evidence type="ECO:0000256" key="5">
    <source>
        <dbReference type="ARBA" id="ARBA00022840"/>
    </source>
</evidence>
<keyword evidence="5 10" id="KW-0067">ATP-binding</keyword>
<dbReference type="InterPro" id="IPR010997">
    <property type="entry name" value="HRDC-like_sf"/>
</dbReference>
<dbReference type="InterPro" id="IPR027417">
    <property type="entry name" value="P-loop_NTPase"/>
</dbReference>
<accession>A0A255E505</accession>
<dbReference type="Proteomes" id="UP000216533">
    <property type="component" value="Unassembled WGS sequence"/>
</dbReference>
<dbReference type="GO" id="GO:0000725">
    <property type="term" value="P:recombinational repair"/>
    <property type="evidence" value="ECO:0007669"/>
    <property type="project" value="TreeGrafter"/>
</dbReference>
<keyword evidence="2 10" id="KW-0547">Nucleotide-binding</keyword>
<dbReference type="Pfam" id="PF00570">
    <property type="entry name" value="HRDC"/>
    <property type="match status" value="1"/>
</dbReference>
<keyword evidence="4 10" id="KW-0347">Helicase</keyword>
<dbReference type="InterPro" id="IPR000212">
    <property type="entry name" value="DNA_helicase_UvrD/REP"/>
</dbReference>
<dbReference type="GO" id="GO:0003677">
    <property type="term" value="F:DNA binding"/>
    <property type="evidence" value="ECO:0007669"/>
    <property type="project" value="InterPro"/>
</dbReference>
<keyword evidence="6" id="KW-0413">Isomerase</keyword>
<gene>
    <name evidence="14" type="ORF">CGZ92_10015</name>
</gene>
<organism evidence="14 15">
    <name type="scientific">Parenemella sanctibonifatiensis</name>
    <dbReference type="NCBI Taxonomy" id="2016505"/>
    <lineage>
        <taxon>Bacteria</taxon>
        <taxon>Bacillati</taxon>
        <taxon>Actinomycetota</taxon>
        <taxon>Actinomycetes</taxon>
        <taxon>Propionibacteriales</taxon>
        <taxon>Propionibacteriaceae</taxon>
        <taxon>Parenemella</taxon>
    </lineage>
</organism>
<evidence type="ECO:0000256" key="7">
    <source>
        <dbReference type="ARBA" id="ARBA00034617"/>
    </source>
</evidence>
<dbReference type="GO" id="GO:0016887">
    <property type="term" value="F:ATP hydrolysis activity"/>
    <property type="evidence" value="ECO:0007669"/>
    <property type="project" value="RHEA"/>
</dbReference>
<dbReference type="Pfam" id="PF00580">
    <property type="entry name" value="UvrD-helicase"/>
    <property type="match status" value="1"/>
</dbReference>
<evidence type="ECO:0000313" key="14">
    <source>
        <dbReference type="EMBL" id="OYN86648.1"/>
    </source>
</evidence>
<dbReference type="EC" id="5.6.2.4" evidence="8"/>
<evidence type="ECO:0000259" key="11">
    <source>
        <dbReference type="PROSITE" id="PS50967"/>
    </source>
</evidence>
<evidence type="ECO:0000256" key="10">
    <source>
        <dbReference type="PROSITE-ProRule" id="PRU00560"/>
    </source>
</evidence>
<sequence length="689" mass="75249">MPHTDPEKILAALDPEQREVARTVTGPVVVLAGAGTGKTRAITHRIAYGTAIGAYPPNSVLALTFTTRAAGEMRGRLHRLGVEQVQARTFHAAALRQAQYFWPRSRGVQLPPVADNRFGMVAEAANRLRVGNDTARIRDLVQEVGWAKVSNVTPEAYAKRAAEAGRSVNELRPEVVGRVLEAYEDVKIERGVIDFDDILLCTAALLDEDPAVAEEVRSTYRHLTVDEFQDVSPLQQTLLNLWLGDSQELCVVGDPGQTIHSFAGARADHLLALARQHPDRTIRLHRDYRSSPQVVQAANKVLPTRLGGLELTAQQPAGPDPIFVSCSREAEEATQIASWLEQLHEQGTPYSEMAVLFRINAQSPAVEEALGERGIPYQVKGVERFYERGEVRRALGVLNQAVRQDGAVLGLEGTRSALASIGWTPEAPSGQGAVRERWESWNALLSVAEDMEEQQPGVLLSQVVAEFQRRAELMEVPTSDAVTVSTLHQAKGLEWEAVALLGIHEGGVPFVMATADDEIAEERRLLYVGITRAKKNLRISWSAARGRAVRPSRFLAPILPEQFQGGRPSRTAAKPARRGSIAAAKCESCQGSLDTGAERKIGRHFGCVEDLDVALLERLREWRKETAKAASLPAFCIFTDATLVAVAQDRPRDAAGLLRLPGLGRAKVDKYGADMLRLIDSHGTISADS</sequence>
<evidence type="ECO:0000259" key="12">
    <source>
        <dbReference type="PROSITE" id="PS51198"/>
    </source>
</evidence>
<name>A0A255E505_9ACTN</name>
<evidence type="ECO:0000259" key="13">
    <source>
        <dbReference type="PROSITE" id="PS51217"/>
    </source>
</evidence>
<dbReference type="CDD" id="cd17932">
    <property type="entry name" value="DEXQc_UvrD"/>
    <property type="match status" value="1"/>
</dbReference>
<comment type="similarity">
    <text evidence="1">Belongs to the helicase family. UvrD subfamily.</text>
</comment>
<dbReference type="InterPro" id="IPR014017">
    <property type="entry name" value="DNA_helicase_UvrD-like_C"/>
</dbReference>
<dbReference type="SUPFAM" id="SSF52540">
    <property type="entry name" value="P-loop containing nucleoside triphosphate hydrolases"/>
    <property type="match status" value="1"/>
</dbReference>
<evidence type="ECO:0000256" key="8">
    <source>
        <dbReference type="ARBA" id="ARBA00034808"/>
    </source>
</evidence>
<dbReference type="Gene3D" id="1.10.150.80">
    <property type="entry name" value="HRDC domain"/>
    <property type="match status" value="1"/>
</dbReference>
<feature type="domain" description="HRDC" evidence="11">
    <location>
        <begin position="609"/>
        <end position="689"/>
    </location>
</feature>
<dbReference type="InterPro" id="IPR014016">
    <property type="entry name" value="UvrD-like_ATP-bd"/>
</dbReference>
<dbReference type="PROSITE" id="PS51198">
    <property type="entry name" value="UVRD_HELICASE_ATP_BIND"/>
    <property type="match status" value="1"/>
</dbReference>
<dbReference type="InterPro" id="IPR044876">
    <property type="entry name" value="HRDC_dom_sf"/>
</dbReference>
<evidence type="ECO:0000256" key="9">
    <source>
        <dbReference type="ARBA" id="ARBA00048988"/>
    </source>
</evidence>
<dbReference type="PROSITE" id="PS50967">
    <property type="entry name" value="HRDC"/>
    <property type="match status" value="1"/>
</dbReference>
<feature type="domain" description="UvrD-like helicase ATP-binding" evidence="12">
    <location>
        <begin position="11"/>
        <end position="291"/>
    </location>
</feature>
<dbReference type="PANTHER" id="PTHR11070">
    <property type="entry name" value="UVRD / RECB / PCRA DNA HELICASE FAMILY MEMBER"/>
    <property type="match status" value="1"/>
</dbReference>
<dbReference type="Gene3D" id="1.10.486.10">
    <property type="entry name" value="PCRA, domain 4"/>
    <property type="match status" value="2"/>
</dbReference>
<dbReference type="InterPro" id="IPR013986">
    <property type="entry name" value="DExx_box_DNA_helicase_dom_sf"/>
</dbReference>
<dbReference type="SUPFAM" id="SSF47819">
    <property type="entry name" value="HRDC-like"/>
    <property type="match status" value="1"/>
</dbReference>